<name>E2ZBX1_9FIRM</name>
<organism evidence="1 2">
    <name type="scientific">Megasphaera micronuciformis F0359</name>
    <dbReference type="NCBI Taxonomy" id="706434"/>
    <lineage>
        <taxon>Bacteria</taxon>
        <taxon>Bacillati</taxon>
        <taxon>Bacillota</taxon>
        <taxon>Negativicutes</taxon>
        <taxon>Veillonellales</taxon>
        <taxon>Veillonellaceae</taxon>
        <taxon>Megasphaera</taxon>
    </lineage>
</organism>
<dbReference type="AlphaFoldDB" id="E2ZBX1"/>
<gene>
    <name evidence="1" type="ORF">HMPREF9429_00953</name>
</gene>
<dbReference type="Proteomes" id="UP000003195">
    <property type="component" value="Unassembled WGS sequence"/>
</dbReference>
<dbReference type="GO" id="GO:0016787">
    <property type="term" value="F:hydrolase activity"/>
    <property type="evidence" value="ECO:0007669"/>
    <property type="project" value="UniProtKB-KW"/>
</dbReference>
<dbReference type="HOGENOM" id="CLU_055593_2_0_9"/>
<dbReference type="STRING" id="706434.HMPREF9429_00953"/>
<protein>
    <submittedName>
        <fullName evidence="1">Lipase/acylhydrolase, GDSL family</fullName>
    </submittedName>
</protein>
<keyword evidence="1" id="KW-0378">Hydrolase</keyword>
<accession>E2ZBX1</accession>
<dbReference type="RefSeq" id="WP_006941997.1">
    <property type="nucleotide sequence ID" value="NZ_GL538208.1"/>
</dbReference>
<dbReference type="EMBL" id="AECS01000036">
    <property type="protein sequence ID" value="EFQ04349.1"/>
    <property type="molecule type" value="Genomic_DNA"/>
</dbReference>
<evidence type="ECO:0000313" key="1">
    <source>
        <dbReference type="EMBL" id="EFQ04349.1"/>
    </source>
</evidence>
<reference evidence="1 2" key="1">
    <citation type="submission" date="2010-08" db="EMBL/GenBank/DDBJ databases">
        <authorList>
            <person name="Weinstock G."/>
            <person name="Sodergren E."/>
            <person name="Clifton S."/>
            <person name="Fulton L."/>
            <person name="Fulton B."/>
            <person name="Courtney L."/>
            <person name="Fronick C."/>
            <person name="Harrison M."/>
            <person name="Strong C."/>
            <person name="Farmer C."/>
            <person name="Delahaunty K."/>
            <person name="Markovic C."/>
            <person name="Hall O."/>
            <person name="Minx P."/>
            <person name="Tomlinson C."/>
            <person name="Mitreva M."/>
            <person name="Hou S."/>
            <person name="Chen J."/>
            <person name="Wollam A."/>
            <person name="Pepin K.H."/>
            <person name="Johnson M."/>
            <person name="Bhonagiri V."/>
            <person name="Zhang X."/>
            <person name="Suruliraj S."/>
            <person name="Warren W."/>
            <person name="Chinwalla A."/>
            <person name="Mardis E.R."/>
            <person name="Wilson R.K."/>
        </authorList>
    </citation>
    <scope>NUCLEOTIDE SEQUENCE [LARGE SCALE GENOMIC DNA]</scope>
    <source>
        <strain evidence="1 2">F0359</strain>
    </source>
</reference>
<keyword evidence="2" id="KW-1185">Reference proteome</keyword>
<evidence type="ECO:0000313" key="2">
    <source>
        <dbReference type="Proteomes" id="UP000003195"/>
    </source>
</evidence>
<proteinExistence type="predicted"/>
<sequence length="235" mass="27004">MPVVNNLKKNYDFIFVTVRREQVEEALQTLKDCPCKNIVTMVNTAESYEKWEKILGKGRLIPAFPGAGGEMKGKVVKASLTPALIQKTSFGEISGKRTKRVKQLESLFRKAKVPYEICPSMEEWQLCHLALVVPLGDAIREGKGNHLDAAGNQQLMKKTTRRIKRNLYLLQKKGVRIIPQKLKCLSYLPDSICTFALTKLFCSKIGEIYIYPHAHYAEQEMLYLHKTFYRHMRKL</sequence>
<dbReference type="eggNOG" id="COG1893">
    <property type="taxonomic scope" value="Bacteria"/>
</dbReference>
<dbReference type="Gene3D" id="3.40.50.720">
    <property type="entry name" value="NAD(P)-binding Rossmann-like Domain"/>
    <property type="match status" value="1"/>
</dbReference>
<comment type="caution">
    <text evidence="1">The sequence shown here is derived from an EMBL/GenBank/DDBJ whole genome shotgun (WGS) entry which is preliminary data.</text>
</comment>